<organism evidence="2 3">
    <name type="scientific">Rhodopirellula islandica</name>
    <dbReference type="NCBI Taxonomy" id="595434"/>
    <lineage>
        <taxon>Bacteria</taxon>
        <taxon>Pseudomonadati</taxon>
        <taxon>Planctomycetota</taxon>
        <taxon>Planctomycetia</taxon>
        <taxon>Pirellulales</taxon>
        <taxon>Pirellulaceae</taxon>
        <taxon>Rhodopirellula</taxon>
    </lineage>
</organism>
<dbReference type="PANTHER" id="PTHR12526:SF622">
    <property type="entry name" value="GLYCOSYLTRANSFERASE (GROUP I)"/>
    <property type="match status" value="1"/>
</dbReference>
<dbReference type="CDD" id="cd03794">
    <property type="entry name" value="GT4_WbuB-like"/>
    <property type="match status" value="1"/>
</dbReference>
<keyword evidence="3" id="KW-1185">Reference proteome</keyword>
<evidence type="ECO:0000313" key="3">
    <source>
        <dbReference type="Proteomes" id="UP000036367"/>
    </source>
</evidence>
<accession>A0A0J1B6U3</accession>
<dbReference type="RefSeq" id="WP_047816568.1">
    <property type="nucleotide sequence ID" value="NZ_LECT01000044.1"/>
</dbReference>
<sequence length="402" mass="45384">MRILIHDFGGYPFPIELSRELASRGNEVMHAYCGSIKTTPGGEHQKAPDDSETLEVMPVLLPETLDKYSFVKRWRQENHYGMLVSKLAKKYAPDVVVSANTPLDAQRRLVAACKTEQVPFVFWLQDVLGVATDKLLRKKIPVVGKWIGRHYLNMERSLLQQSDWNVLITEDFLPLAKEWELAEQKVTVIENWAPIHRLPPCDKRNQWSVEKGLDDKRCLIYTGTMGMKHNPGLLLRLASSLQQEPDTRVVVVSEGLGAEWLKQKAREQQLDNLLVYDYTPFEQVPDVMGTADILIAVLEPDAGLYSVPSKVLAYLCAGRSVLLSVPLENLAARTVVSANAGLVHPPGADDEFVESAMSLLSDEDMRMQLGRNGRFYAEQHFDIKQIADRFTEGIERIVHKPI</sequence>
<dbReference type="EMBL" id="LECT01000044">
    <property type="protein sequence ID" value="KLU02545.1"/>
    <property type="molecule type" value="Genomic_DNA"/>
</dbReference>
<evidence type="ECO:0000259" key="1">
    <source>
        <dbReference type="Pfam" id="PF00534"/>
    </source>
</evidence>
<evidence type="ECO:0000313" key="2">
    <source>
        <dbReference type="EMBL" id="KLU02545.1"/>
    </source>
</evidence>
<name>A0A0J1B6U3_RHOIS</name>
<dbReference type="OrthoDB" id="9811902at2"/>
<dbReference type="AlphaFoldDB" id="A0A0J1B6U3"/>
<reference evidence="2" key="1">
    <citation type="submission" date="2015-05" db="EMBL/GenBank/DDBJ databases">
        <title>Permanent draft genome of Rhodopirellula islandicus K833.</title>
        <authorList>
            <person name="Kizina J."/>
            <person name="Richter M."/>
            <person name="Glockner F.O."/>
            <person name="Harder J."/>
        </authorList>
    </citation>
    <scope>NUCLEOTIDE SEQUENCE [LARGE SCALE GENOMIC DNA]</scope>
    <source>
        <strain evidence="2">K833</strain>
    </source>
</reference>
<dbReference type="PANTHER" id="PTHR12526">
    <property type="entry name" value="GLYCOSYLTRANSFERASE"/>
    <property type="match status" value="1"/>
</dbReference>
<dbReference type="PATRIC" id="fig|595434.4.peg.5327"/>
<gene>
    <name evidence="2" type="ORF">RISK_005611</name>
</gene>
<dbReference type="Gene3D" id="3.40.50.2000">
    <property type="entry name" value="Glycogen Phosphorylase B"/>
    <property type="match status" value="2"/>
</dbReference>
<dbReference type="SUPFAM" id="SSF53756">
    <property type="entry name" value="UDP-Glycosyltransferase/glycogen phosphorylase"/>
    <property type="match status" value="1"/>
</dbReference>
<dbReference type="GO" id="GO:0016757">
    <property type="term" value="F:glycosyltransferase activity"/>
    <property type="evidence" value="ECO:0007669"/>
    <property type="project" value="InterPro"/>
</dbReference>
<feature type="domain" description="Glycosyl transferase family 1" evidence="1">
    <location>
        <begin position="207"/>
        <end position="374"/>
    </location>
</feature>
<dbReference type="Proteomes" id="UP000036367">
    <property type="component" value="Unassembled WGS sequence"/>
</dbReference>
<dbReference type="Pfam" id="PF00534">
    <property type="entry name" value="Glycos_transf_1"/>
    <property type="match status" value="1"/>
</dbReference>
<proteinExistence type="predicted"/>
<comment type="caution">
    <text evidence="2">The sequence shown here is derived from an EMBL/GenBank/DDBJ whole genome shotgun (WGS) entry which is preliminary data.</text>
</comment>
<protein>
    <submittedName>
        <fullName evidence="2">Glycosyltransferase</fullName>
    </submittedName>
</protein>
<dbReference type="InterPro" id="IPR001296">
    <property type="entry name" value="Glyco_trans_1"/>
</dbReference>
<dbReference type="STRING" id="595434.RISK_005611"/>